<proteinExistence type="predicted"/>
<accession>A0A2Y9AGD7</accession>
<protein>
    <submittedName>
        <fullName evidence="1">Uncharacterized protein</fullName>
    </submittedName>
</protein>
<sequence length="105" mass="11741">MVTLEQRQQPATVTSATGRTVAYDLGTMSDDARASWMAVYELGMQAGWQMGYDAAEADLSAIQRRAHATVQDVARGLPYDVLCERRGERHRAERQRQTLKERGVA</sequence>
<dbReference type="RefSeq" id="WP_110852841.1">
    <property type="nucleotide sequence ID" value="NZ_QKLZ01000008.1"/>
</dbReference>
<evidence type="ECO:0000313" key="1">
    <source>
        <dbReference type="EMBL" id="SSA43370.1"/>
    </source>
</evidence>
<dbReference type="AlphaFoldDB" id="A0A2Y9AGD7"/>
<organism evidence="1 2">
    <name type="scientific">Georgenia satyanarayanai</name>
    <dbReference type="NCBI Taxonomy" id="860221"/>
    <lineage>
        <taxon>Bacteria</taxon>
        <taxon>Bacillati</taxon>
        <taxon>Actinomycetota</taxon>
        <taxon>Actinomycetes</taxon>
        <taxon>Micrococcales</taxon>
        <taxon>Bogoriellaceae</taxon>
        <taxon>Georgenia</taxon>
    </lineage>
</organism>
<reference evidence="1 2" key="1">
    <citation type="submission" date="2016-10" db="EMBL/GenBank/DDBJ databases">
        <authorList>
            <person name="Cai Z."/>
        </authorList>
    </citation>
    <scope>NUCLEOTIDE SEQUENCE [LARGE SCALE GENOMIC DNA]</scope>
    <source>
        <strain evidence="1 2">CGMCC 1.10826</strain>
    </source>
</reference>
<name>A0A2Y9AGD7_9MICO</name>
<evidence type="ECO:0000313" key="2">
    <source>
        <dbReference type="Proteomes" id="UP000250222"/>
    </source>
</evidence>
<keyword evidence="2" id="KW-1185">Reference proteome</keyword>
<gene>
    <name evidence="1" type="ORF">SAMN05216184_108134</name>
</gene>
<dbReference type="Proteomes" id="UP000250222">
    <property type="component" value="Unassembled WGS sequence"/>
</dbReference>
<dbReference type="EMBL" id="UETB01000008">
    <property type="protein sequence ID" value="SSA43370.1"/>
    <property type="molecule type" value="Genomic_DNA"/>
</dbReference>